<dbReference type="RefSeq" id="WP_188679792.1">
    <property type="nucleotide sequence ID" value="NZ_BMNY01000001.1"/>
</dbReference>
<proteinExistence type="predicted"/>
<reference evidence="5" key="2">
    <citation type="submission" date="2022-09" db="EMBL/GenBank/DDBJ databases">
        <authorList>
            <person name="Sun Q."/>
            <person name="Ohkuma M."/>
        </authorList>
    </citation>
    <scope>NUCLEOTIDE SEQUENCE</scope>
    <source>
        <strain evidence="5">JCM 13583</strain>
    </source>
</reference>
<accession>A0AA37BQ99</accession>
<dbReference type="AlphaFoldDB" id="A0AA37BQ99"/>
<keyword evidence="3" id="KW-0411">Iron-sulfur</keyword>
<dbReference type="SUPFAM" id="SSF102114">
    <property type="entry name" value="Radical SAM enzymes"/>
    <property type="match status" value="1"/>
</dbReference>
<name>A0AA37BQ99_9ARCH</name>
<evidence type="ECO:0000259" key="4">
    <source>
        <dbReference type="Pfam" id="PF04055"/>
    </source>
</evidence>
<evidence type="ECO:0000256" key="2">
    <source>
        <dbReference type="ARBA" id="ARBA00023004"/>
    </source>
</evidence>
<dbReference type="SFLD" id="SFLDS00029">
    <property type="entry name" value="Radical_SAM"/>
    <property type="match status" value="1"/>
</dbReference>
<evidence type="ECO:0000256" key="1">
    <source>
        <dbReference type="ARBA" id="ARBA00022723"/>
    </source>
</evidence>
<dbReference type="Pfam" id="PF04055">
    <property type="entry name" value="Radical_SAM"/>
    <property type="match status" value="1"/>
</dbReference>
<evidence type="ECO:0000313" key="6">
    <source>
        <dbReference type="Proteomes" id="UP000632195"/>
    </source>
</evidence>
<dbReference type="InterPro" id="IPR058240">
    <property type="entry name" value="rSAM_sf"/>
</dbReference>
<dbReference type="GO" id="GO:0003824">
    <property type="term" value="F:catalytic activity"/>
    <property type="evidence" value="ECO:0007669"/>
    <property type="project" value="InterPro"/>
</dbReference>
<protein>
    <submittedName>
        <fullName evidence="5">Radical SAM protein</fullName>
    </submittedName>
</protein>
<organism evidence="5 6">
    <name type="scientific">Thermogymnomonas acidicola</name>
    <dbReference type="NCBI Taxonomy" id="399579"/>
    <lineage>
        <taxon>Archaea</taxon>
        <taxon>Methanobacteriati</taxon>
        <taxon>Thermoplasmatota</taxon>
        <taxon>Thermoplasmata</taxon>
        <taxon>Thermoplasmatales</taxon>
        <taxon>Thermogymnomonas</taxon>
    </lineage>
</organism>
<dbReference type="GO" id="GO:0046872">
    <property type="term" value="F:metal ion binding"/>
    <property type="evidence" value="ECO:0007669"/>
    <property type="project" value="UniProtKB-KW"/>
</dbReference>
<dbReference type="EMBL" id="BMNY01000001">
    <property type="protein sequence ID" value="GGM68719.1"/>
    <property type="molecule type" value="Genomic_DNA"/>
</dbReference>
<dbReference type="InterPro" id="IPR007197">
    <property type="entry name" value="rSAM"/>
</dbReference>
<keyword evidence="1" id="KW-0479">Metal-binding</keyword>
<keyword evidence="2" id="KW-0408">Iron</keyword>
<dbReference type="Proteomes" id="UP000632195">
    <property type="component" value="Unassembled WGS sequence"/>
</dbReference>
<evidence type="ECO:0000313" key="5">
    <source>
        <dbReference type="EMBL" id="GGM68719.1"/>
    </source>
</evidence>
<reference evidence="5" key="1">
    <citation type="journal article" date="2014" name="Int. J. Syst. Evol. Microbiol.">
        <title>Complete genome sequence of Corynebacterium casei LMG S-19264T (=DSM 44701T), isolated from a smear-ripened cheese.</title>
        <authorList>
            <consortium name="US DOE Joint Genome Institute (JGI-PGF)"/>
            <person name="Walter F."/>
            <person name="Albersmeier A."/>
            <person name="Kalinowski J."/>
            <person name="Ruckert C."/>
        </authorList>
    </citation>
    <scope>NUCLEOTIDE SEQUENCE</scope>
    <source>
        <strain evidence="5">JCM 13583</strain>
    </source>
</reference>
<dbReference type="InterPro" id="IPR040086">
    <property type="entry name" value="MJ0683-like"/>
</dbReference>
<comment type="caution">
    <text evidence="5">The sequence shown here is derived from an EMBL/GenBank/DDBJ whole genome shotgun (WGS) entry which is preliminary data.</text>
</comment>
<dbReference type="GO" id="GO:0051536">
    <property type="term" value="F:iron-sulfur cluster binding"/>
    <property type="evidence" value="ECO:0007669"/>
    <property type="project" value="UniProtKB-KW"/>
</dbReference>
<dbReference type="PANTHER" id="PTHR43432:SF6">
    <property type="entry name" value="RADICAL SAM CORE DOMAIN-CONTAINING PROTEIN"/>
    <property type="match status" value="1"/>
</dbReference>
<dbReference type="PANTHER" id="PTHR43432">
    <property type="entry name" value="SLR0285 PROTEIN"/>
    <property type="match status" value="1"/>
</dbReference>
<dbReference type="Gene3D" id="3.80.30.30">
    <property type="match status" value="1"/>
</dbReference>
<feature type="domain" description="Radical SAM core" evidence="4">
    <location>
        <begin position="25"/>
        <end position="191"/>
    </location>
</feature>
<sequence length="277" mass="31665">MMVIEAEARRALSRSGMPENDYALNPYLGCQHACAYCYAMDMTRFPDGAAWGDFVIVRKNIVSLLEAEIKGKRRGIVALGTITDPYQAVEAKFRLSRGCEEVLLRNGFYTTIQTKSPLVLRDLDLLKAHRDMVDVGLTITTLDMEAALRVERKTPSPEARARALRELARNGIRTWIFYGPIIRGYNDSREEAERIIGLAAETNSEIFFDRYNRHRLSDMEMSRVFGGLSVEPGGKWYSEISSWIVERCRREGVRVRVQWKESRHTLRSTSLDDFSGQ</sequence>
<keyword evidence="6" id="KW-1185">Reference proteome</keyword>
<dbReference type="SFLD" id="SFLDG01084">
    <property type="entry name" value="Uncharacterised_Radical_SAM_Su"/>
    <property type="match status" value="1"/>
</dbReference>
<dbReference type="CDD" id="cd01335">
    <property type="entry name" value="Radical_SAM"/>
    <property type="match status" value="1"/>
</dbReference>
<gene>
    <name evidence="5" type="ORF">GCM10007108_03550</name>
</gene>
<evidence type="ECO:0000256" key="3">
    <source>
        <dbReference type="ARBA" id="ARBA00023014"/>
    </source>
</evidence>